<dbReference type="EMBL" id="CADCTU010000549">
    <property type="protein sequence ID" value="CAA9329758.1"/>
    <property type="molecule type" value="Genomic_DNA"/>
</dbReference>
<accession>A0A6J4LDV5</accession>
<gene>
    <name evidence="2" type="ORF">AVDCRST_MAG11-2421</name>
</gene>
<organism evidence="2">
    <name type="scientific">uncultured Gemmatimonadaceae bacterium</name>
    <dbReference type="NCBI Taxonomy" id="246130"/>
    <lineage>
        <taxon>Bacteria</taxon>
        <taxon>Pseudomonadati</taxon>
        <taxon>Gemmatimonadota</taxon>
        <taxon>Gemmatimonadia</taxon>
        <taxon>Gemmatimonadales</taxon>
        <taxon>Gemmatimonadaceae</taxon>
        <taxon>environmental samples</taxon>
    </lineage>
</organism>
<reference evidence="2" key="1">
    <citation type="submission" date="2020-02" db="EMBL/GenBank/DDBJ databases">
        <authorList>
            <person name="Meier V. D."/>
        </authorList>
    </citation>
    <scope>NUCLEOTIDE SEQUENCE</scope>
    <source>
        <strain evidence="2">AVDCRST_MAG11</strain>
    </source>
</reference>
<feature type="compositionally biased region" description="Basic residues" evidence="1">
    <location>
        <begin position="7"/>
        <end position="19"/>
    </location>
</feature>
<feature type="compositionally biased region" description="Basic and acidic residues" evidence="1">
    <location>
        <begin position="25"/>
        <end position="46"/>
    </location>
</feature>
<feature type="compositionally biased region" description="Basic and acidic residues" evidence="1">
    <location>
        <begin position="71"/>
        <end position="81"/>
    </location>
</feature>
<sequence length="81" mass="8834">AQPSRAAARRPRRLRRLPRHPGGVRPDRVHLDARGHGRDRLDPRGDRLHRRRDGGARADRGARGARAAAARGREGGDAAGV</sequence>
<name>A0A6J4LDV5_9BACT</name>
<feature type="region of interest" description="Disordered" evidence="1">
    <location>
        <begin position="1"/>
        <end position="81"/>
    </location>
</feature>
<dbReference type="AlphaFoldDB" id="A0A6J4LDV5"/>
<proteinExistence type="predicted"/>
<evidence type="ECO:0000256" key="1">
    <source>
        <dbReference type="SAM" id="MobiDB-lite"/>
    </source>
</evidence>
<protein>
    <submittedName>
        <fullName evidence="2">Uncharacterized protein</fullName>
    </submittedName>
</protein>
<feature type="non-terminal residue" evidence="2">
    <location>
        <position position="1"/>
    </location>
</feature>
<evidence type="ECO:0000313" key="2">
    <source>
        <dbReference type="EMBL" id="CAA9329758.1"/>
    </source>
</evidence>
<feature type="compositionally biased region" description="Basic and acidic residues" evidence="1">
    <location>
        <begin position="53"/>
        <end position="62"/>
    </location>
</feature>
<feature type="non-terminal residue" evidence="2">
    <location>
        <position position="81"/>
    </location>
</feature>